<evidence type="ECO:0008006" key="3">
    <source>
        <dbReference type="Google" id="ProtNLM"/>
    </source>
</evidence>
<dbReference type="RefSeq" id="WP_284612893.1">
    <property type="nucleotide sequence ID" value="NZ_JASNUO010000017.1"/>
</dbReference>
<sequence length="157" mass="17644">MMTSNTEWAGDPGHPSHNDYLLELGRATYAAAGLAGIAFDVLRIHSGVDSAELYSDPLGTLQSRLENNPPPLDGIDGFLVLLDEARKMRNDLAHSLPVKHGLHRRTTKDLYYVRNFYTVESLREARTLFEKARRKGNQVLYSDGGEAIKRWYSAPRT</sequence>
<evidence type="ECO:0000313" key="2">
    <source>
        <dbReference type="Proteomes" id="UP001239414"/>
    </source>
</evidence>
<organism evidence="1 2">
    <name type="scientific">Corynebacterium accolens</name>
    <dbReference type="NCBI Taxonomy" id="38284"/>
    <lineage>
        <taxon>Bacteria</taxon>
        <taxon>Bacillati</taxon>
        <taxon>Actinomycetota</taxon>
        <taxon>Actinomycetes</taxon>
        <taxon>Mycobacteriales</taxon>
        <taxon>Corynebacteriaceae</taxon>
        <taxon>Corynebacterium</taxon>
    </lineage>
</organism>
<dbReference type="EMBL" id="JASNUO010000017">
    <property type="protein sequence ID" value="MDK4248654.1"/>
    <property type="molecule type" value="Genomic_DNA"/>
</dbReference>
<protein>
    <recommendedName>
        <fullName evidence="3">SAV-6107-like HEPN domain-containing protein</fullName>
    </recommendedName>
</protein>
<proteinExistence type="predicted"/>
<gene>
    <name evidence="1" type="ORF">QPX34_11650</name>
</gene>
<evidence type="ECO:0000313" key="1">
    <source>
        <dbReference type="EMBL" id="MDK4248654.1"/>
    </source>
</evidence>
<name>A0ABT7FSR6_9CORY</name>
<accession>A0ABT7FSR6</accession>
<reference evidence="1 2" key="1">
    <citation type="submission" date="2023-05" db="EMBL/GenBank/DDBJ databases">
        <title>Metabolic capabilities are highly conserved among human nasal-associated Corynebacterium species in pangenomic analyses.</title>
        <authorList>
            <person name="Tran T.H."/>
            <person name="Roberts A.Q."/>
            <person name="Escapa I.F."/>
            <person name="Gao W."/>
            <person name="Conlan S."/>
            <person name="Kong H."/>
            <person name="Segre J.A."/>
            <person name="Kelly M.S."/>
            <person name="Lemon K.P."/>
        </authorList>
    </citation>
    <scope>NUCLEOTIDE SEQUENCE [LARGE SCALE GENOMIC DNA]</scope>
    <source>
        <strain evidence="1 2">KPL3802</strain>
    </source>
</reference>
<dbReference type="Proteomes" id="UP001239414">
    <property type="component" value="Unassembled WGS sequence"/>
</dbReference>
<comment type="caution">
    <text evidence="1">The sequence shown here is derived from an EMBL/GenBank/DDBJ whole genome shotgun (WGS) entry which is preliminary data.</text>
</comment>
<keyword evidence="2" id="KW-1185">Reference proteome</keyword>